<feature type="region of interest" description="Disordered" evidence="9">
    <location>
        <begin position="598"/>
        <end position="623"/>
    </location>
</feature>
<evidence type="ECO:0000313" key="10">
    <source>
        <dbReference type="EMBL" id="TPX13904.1"/>
    </source>
</evidence>
<dbReference type="PANTHER" id="PTHR13114">
    <property type="entry name" value="MEDIATOR OF RNA POLYMERASE II TRANSCRIPTION SUBUNIT 17"/>
    <property type="match status" value="1"/>
</dbReference>
<dbReference type="AlphaFoldDB" id="A0A507B5C6"/>
<keyword evidence="5 8" id="KW-0804">Transcription</keyword>
<evidence type="ECO:0000256" key="7">
    <source>
        <dbReference type="ARBA" id="ARBA00032014"/>
    </source>
</evidence>
<dbReference type="GO" id="GO:0016592">
    <property type="term" value="C:mediator complex"/>
    <property type="evidence" value="ECO:0007669"/>
    <property type="project" value="InterPro"/>
</dbReference>
<keyword evidence="6 8" id="KW-0539">Nucleus</keyword>
<keyword evidence="11" id="KW-1185">Reference proteome</keyword>
<dbReference type="InParanoid" id="A0A507B5C6"/>
<evidence type="ECO:0000256" key="5">
    <source>
        <dbReference type="ARBA" id="ARBA00023163"/>
    </source>
</evidence>
<feature type="compositionally biased region" description="Acidic residues" evidence="9">
    <location>
        <begin position="60"/>
        <end position="73"/>
    </location>
</feature>
<feature type="region of interest" description="Disordered" evidence="9">
    <location>
        <begin position="52"/>
        <end position="82"/>
    </location>
</feature>
<comment type="subunit">
    <text evidence="8">Component of the Mediator complex.</text>
</comment>
<protein>
    <recommendedName>
        <fullName evidence="3 8">Mediator of RNA polymerase II transcription subunit 17</fullName>
    </recommendedName>
    <alternativeName>
        <fullName evidence="7 8">Mediator complex subunit 17</fullName>
    </alternativeName>
</protein>
<feature type="region of interest" description="Disordered" evidence="9">
    <location>
        <begin position="1"/>
        <end position="21"/>
    </location>
</feature>
<evidence type="ECO:0000256" key="9">
    <source>
        <dbReference type="SAM" id="MobiDB-lite"/>
    </source>
</evidence>
<dbReference type="STRING" id="1093900.A0A507B5C6"/>
<gene>
    <name evidence="8" type="primary">MED17</name>
    <name evidence="10" type="ORF">E0L32_005604</name>
</gene>
<dbReference type="GO" id="GO:0006357">
    <property type="term" value="P:regulation of transcription by RNA polymerase II"/>
    <property type="evidence" value="ECO:0007669"/>
    <property type="project" value="InterPro"/>
</dbReference>
<sequence length="683" mass="75308">MSSTSHPLAIRPLPAGNKKPKTLGEFIARVNAEGSSFRNLTEEGLRQEIEAQEKHGIDANDTEMTDALDDDEGEGKAPQSTKVEDLVAARQEVLRNVDFAHQNAMLTLDFISLLLSKETPVQAGLTLSDILRSTVGIGTLGADKLAASNMTDEKVQDNKLVATGWKFVEINNTVESLMHSATRLQKEIDLETKYWGEVLAASENGWAVSRLPHERHTLGVKYGFDEAAPYFRANSFAPMRRSDTGSVSLDTNRIGQPRRLAATIKQAGKIVGRSSPRQPLRDDAPLEARVRQARDSIFDQELWHELNREGRTLLSYGVRLEDGSISLAVDDREVVLSLDYIEAESMPEAHGTDSASALAETTCATLRLLLSYAHKQNNQKRSRPNPLGSNANRGNMTYSLLRPLLLHFNHEQSVKKATQFVSDLVLILRAAGVVSAKYTLTEPPAPALSPNLSSSEALYIALLSPRDFLFDVTISPEVRLTIRGKTTVVPTVTQYLIQLPLANAPQDLPSPDDLASRNYLLRTFPPAESYPDLREAASYTRQAVARYLAFQAESIAQDADSSPKGGSGRALWARSLNGRAIHDVPFRKRELQIDVCKPHSPDRWDEKDELDDPSPGQEGDLTPELRVYASWTDGDDQDGGSKVYRKWTFSAGEARTGAPILKLENIVRGCVSDQLKPALGQRK</sequence>
<evidence type="ECO:0000256" key="3">
    <source>
        <dbReference type="ARBA" id="ARBA00019610"/>
    </source>
</evidence>
<dbReference type="FunCoup" id="A0A507B5C6">
    <property type="interactions" value="138"/>
</dbReference>
<comment type="caution">
    <text evidence="10">The sequence shown here is derived from an EMBL/GenBank/DDBJ whole genome shotgun (WGS) entry which is preliminary data.</text>
</comment>
<evidence type="ECO:0000256" key="4">
    <source>
        <dbReference type="ARBA" id="ARBA00023015"/>
    </source>
</evidence>
<dbReference type="EMBL" id="SKBQ01000030">
    <property type="protein sequence ID" value="TPX13904.1"/>
    <property type="molecule type" value="Genomic_DNA"/>
</dbReference>
<keyword evidence="4 8" id="KW-0805">Transcription regulation</keyword>
<dbReference type="Pfam" id="PF10156">
    <property type="entry name" value="Med17"/>
    <property type="match status" value="1"/>
</dbReference>
<dbReference type="Gene3D" id="6.10.250.2620">
    <property type="match status" value="1"/>
</dbReference>
<keyword evidence="8" id="KW-0010">Activator</keyword>
<comment type="subcellular location">
    <subcellularLocation>
        <location evidence="1 8">Nucleus</location>
    </subcellularLocation>
</comment>
<dbReference type="PANTHER" id="PTHR13114:SF7">
    <property type="entry name" value="MEDIATOR OF RNA POLYMERASE II TRANSCRIPTION SUBUNIT 17"/>
    <property type="match status" value="1"/>
</dbReference>
<dbReference type="Proteomes" id="UP000319257">
    <property type="component" value="Unassembled WGS sequence"/>
</dbReference>
<name>A0A507B5C6_9PEZI</name>
<comment type="function">
    <text evidence="8">Component of the Mediator complex, a coactivator involved in the regulated transcription of nearly all RNA polymerase II-dependent genes. Mediator functions as a bridge to convey information from gene-specific regulatory proteins to the basal RNA polymerase II transcription machinery. Mediator is recruited to promoters by direct interactions with regulatory proteins and serves as a scaffold for the assembly of a functional preinitiation complex with RNA polymerase II and the general transcription factors.</text>
</comment>
<reference evidence="10 11" key="1">
    <citation type="submission" date="2019-06" db="EMBL/GenBank/DDBJ databases">
        <title>Draft genome sequence of the filamentous fungus Phialemoniopsis curvata isolated from diesel fuel.</title>
        <authorList>
            <person name="Varaljay V.A."/>
            <person name="Lyon W.J."/>
            <person name="Crouch A.L."/>
            <person name="Drake C.E."/>
            <person name="Hollomon J.M."/>
            <person name="Nadeau L.J."/>
            <person name="Nunn H.S."/>
            <person name="Stevenson B.S."/>
            <person name="Bojanowski C.L."/>
            <person name="Crookes-Goodson W.J."/>
        </authorList>
    </citation>
    <scope>NUCLEOTIDE SEQUENCE [LARGE SCALE GENOMIC DNA]</scope>
    <source>
        <strain evidence="10 11">D216</strain>
    </source>
</reference>
<accession>A0A507B5C6</accession>
<evidence type="ECO:0000256" key="1">
    <source>
        <dbReference type="ARBA" id="ARBA00004123"/>
    </source>
</evidence>
<dbReference type="OrthoDB" id="5319830at2759"/>
<proteinExistence type="inferred from homology"/>
<dbReference type="GO" id="GO:0070847">
    <property type="term" value="C:core mediator complex"/>
    <property type="evidence" value="ECO:0007669"/>
    <property type="project" value="TreeGrafter"/>
</dbReference>
<dbReference type="GO" id="GO:0003712">
    <property type="term" value="F:transcription coregulator activity"/>
    <property type="evidence" value="ECO:0007669"/>
    <property type="project" value="InterPro"/>
</dbReference>
<dbReference type="InterPro" id="IPR019313">
    <property type="entry name" value="Mediator_Med17"/>
</dbReference>
<evidence type="ECO:0000313" key="11">
    <source>
        <dbReference type="Proteomes" id="UP000319257"/>
    </source>
</evidence>
<evidence type="ECO:0000256" key="8">
    <source>
        <dbReference type="RuleBase" id="RU364140"/>
    </source>
</evidence>
<evidence type="ECO:0000256" key="2">
    <source>
        <dbReference type="ARBA" id="ARBA00005635"/>
    </source>
</evidence>
<organism evidence="10 11">
    <name type="scientific">Thyridium curvatum</name>
    <dbReference type="NCBI Taxonomy" id="1093900"/>
    <lineage>
        <taxon>Eukaryota</taxon>
        <taxon>Fungi</taxon>
        <taxon>Dikarya</taxon>
        <taxon>Ascomycota</taxon>
        <taxon>Pezizomycotina</taxon>
        <taxon>Sordariomycetes</taxon>
        <taxon>Sordariomycetidae</taxon>
        <taxon>Thyridiales</taxon>
        <taxon>Thyridiaceae</taxon>
        <taxon>Thyridium</taxon>
    </lineage>
</organism>
<comment type="similarity">
    <text evidence="2 8">Belongs to the Mediator complex subunit 17 family.</text>
</comment>
<evidence type="ECO:0000256" key="6">
    <source>
        <dbReference type="ARBA" id="ARBA00023242"/>
    </source>
</evidence>